<comment type="caution">
    <text evidence="2">The sequence shown here is derived from an EMBL/GenBank/DDBJ whole genome shotgun (WGS) entry which is preliminary data.</text>
</comment>
<reference evidence="2 3" key="1">
    <citation type="submission" date="2017-11" db="EMBL/GenBank/DDBJ databases">
        <title>Comparative genomics of Botrytis spp.</title>
        <authorList>
            <person name="Valero-Jimenez C.A."/>
            <person name="Tapia P."/>
            <person name="Veloso J."/>
            <person name="Silva-Moreno E."/>
            <person name="Staats M."/>
            <person name="Valdes J.H."/>
            <person name="Van Kan J.A.L."/>
        </authorList>
    </citation>
    <scope>NUCLEOTIDE SEQUENCE [LARGE SCALE GENOMIC DNA]</scope>
    <source>
        <strain evidence="2 3">MUCL2830</strain>
    </source>
</reference>
<dbReference type="Proteomes" id="UP000297299">
    <property type="component" value="Unassembled WGS sequence"/>
</dbReference>
<gene>
    <name evidence="2" type="ORF">BOTCAL_0527g00100</name>
</gene>
<evidence type="ECO:0000313" key="2">
    <source>
        <dbReference type="EMBL" id="TEY37175.1"/>
    </source>
</evidence>
<dbReference type="EMBL" id="PHWZ01000526">
    <property type="protein sequence ID" value="TEY37175.1"/>
    <property type="molecule type" value="Genomic_DNA"/>
</dbReference>
<proteinExistence type="predicted"/>
<keyword evidence="3" id="KW-1185">Reference proteome</keyword>
<feature type="region of interest" description="Disordered" evidence="1">
    <location>
        <begin position="1"/>
        <end position="26"/>
    </location>
</feature>
<name>A0A4Y8CKM3_9HELO</name>
<organism evidence="2 3">
    <name type="scientific">Botryotinia calthae</name>
    <dbReference type="NCBI Taxonomy" id="38488"/>
    <lineage>
        <taxon>Eukaryota</taxon>
        <taxon>Fungi</taxon>
        <taxon>Dikarya</taxon>
        <taxon>Ascomycota</taxon>
        <taxon>Pezizomycotina</taxon>
        <taxon>Leotiomycetes</taxon>
        <taxon>Helotiales</taxon>
        <taxon>Sclerotiniaceae</taxon>
        <taxon>Botryotinia</taxon>
    </lineage>
</organism>
<evidence type="ECO:0000313" key="3">
    <source>
        <dbReference type="Proteomes" id="UP000297299"/>
    </source>
</evidence>
<dbReference type="OrthoDB" id="10541474at2759"/>
<evidence type="ECO:0000256" key="1">
    <source>
        <dbReference type="SAM" id="MobiDB-lite"/>
    </source>
</evidence>
<protein>
    <submittedName>
        <fullName evidence="2">Uncharacterized protein</fullName>
    </submittedName>
</protein>
<feature type="compositionally biased region" description="Polar residues" evidence="1">
    <location>
        <begin position="7"/>
        <end position="20"/>
    </location>
</feature>
<accession>A0A4Y8CKM3</accession>
<dbReference type="AlphaFoldDB" id="A0A4Y8CKM3"/>
<sequence>MERQGNHKSLTSQSETNTKSIIFDQNELPAFRDTSNVIREDGAQEHNLSATRERSTPTSMVCCAPSSQSETNTTRAAHLGLTKRKWCRDYWQVIR</sequence>
<feature type="region of interest" description="Disordered" evidence="1">
    <location>
        <begin position="41"/>
        <end position="71"/>
    </location>
</feature>